<name>A0AAW6CA46_FLAPL</name>
<feature type="transmembrane region" description="Helical" evidence="1">
    <location>
        <begin position="26"/>
        <end position="44"/>
    </location>
</feature>
<gene>
    <name evidence="2" type="ORF">PND83_21970</name>
    <name evidence="3" type="ORF">PNE06_13145</name>
</gene>
<dbReference type="Proteomes" id="UP001211006">
    <property type="component" value="Unassembled WGS sequence"/>
</dbReference>
<keyword evidence="2" id="KW-0808">Transferase</keyword>
<evidence type="ECO:0000313" key="4">
    <source>
        <dbReference type="Proteomes" id="UP001211006"/>
    </source>
</evidence>
<organism evidence="2 4">
    <name type="scientific">Flavonifractor plautii</name>
    <name type="common">Fusobacterium plautii</name>
    <dbReference type="NCBI Taxonomy" id="292800"/>
    <lineage>
        <taxon>Bacteria</taxon>
        <taxon>Bacillati</taxon>
        <taxon>Bacillota</taxon>
        <taxon>Clostridia</taxon>
        <taxon>Eubacteriales</taxon>
        <taxon>Oscillospiraceae</taxon>
        <taxon>Flavonifractor</taxon>
    </lineage>
</organism>
<keyword evidence="1" id="KW-0472">Membrane</keyword>
<keyword evidence="1" id="KW-1133">Transmembrane helix</keyword>
<dbReference type="RefSeq" id="WP_024723720.1">
    <property type="nucleotide sequence ID" value="NZ_DAWDUS010000004.1"/>
</dbReference>
<sequence length="54" mass="5963">MEGFANLVSMLDYAVNTRRKRHITGGLLISAALLFGGLAITVMSTKDEEEDYNE</sequence>
<keyword evidence="2" id="KW-0418">Kinase</keyword>
<proteinExistence type="predicted"/>
<dbReference type="AlphaFoldDB" id="A0AAW6CA46"/>
<dbReference type="EMBL" id="JAQLWV010000019">
    <property type="protein sequence ID" value="MDB7934021.1"/>
    <property type="molecule type" value="Genomic_DNA"/>
</dbReference>
<dbReference type="GO" id="GO:0016301">
    <property type="term" value="F:kinase activity"/>
    <property type="evidence" value="ECO:0007669"/>
    <property type="project" value="UniProtKB-KW"/>
</dbReference>
<accession>A0AAW6CA46</accession>
<dbReference type="EMBL" id="JAQLWO010000039">
    <property type="protein sequence ID" value="MDB7908655.1"/>
    <property type="molecule type" value="Genomic_DNA"/>
</dbReference>
<protein>
    <submittedName>
        <fullName evidence="2">Histidine kinase</fullName>
    </submittedName>
</protein>
<dbReference type="Proteomes" id="UP001211173">
    <property type="component" value="Unassembled WGS sequence"/>
</dbReference>
<evidence type="ECO:0000313" key="2">
    <source>
        <dbReference type="EMBL" id="MDB7908655.1"/>
    </source>
</evidence>
<evidence type="ECO:0000256" key="1">
    <source>
        <dbReference type="SAM" id="Phobius"/>
    </source>
</evidence>
<reference evidence="2" key="1">
    <citation type="submission" date="2023-01" db="EMBL/GenBank/DDBJ databases">
        <title>Human gut microbiome strain richness.</title>
        <authorList>
            <person name="Chen-Liaw A."/>
        </authorList>
    </citation>
    <scope>NUCLEOTIDE SEQUENCE</scope>
    <source>
        <strain evidence="3">1001287st1_F4_1001285I_161205</strain>
        <strain evidence="2">2225st1_A6_2225SCRN_200828</strain>
    </source>
</reference>
<keyword evidence="1" id="KW-0812">Transmembrane</keyword>
<evidence type="ECO:0000313" key="3">
    <source>
        <dbReference type="EMBL" id="MDB7934021.1"/>
    </source>
</evidence>
<comment type="caution">
    <text evidence="2">The sequence shown here is derived from an EMBL/GenBank/DDBJ whole genome shotgun (WGS) entry which is preliminary data.</text>
</comment>